<protein>
    <submittedName>
        <fullName evidence="2">Uncharacterized protein</fullName>
    </submittedName>
</protein>
<dbReference type="EMBL" id="KV417283">
    <property type="protein sequence ID" value="KZO96542.1"/>
    <property type="molecule type" value="Genomic_DNA"/>
</dbReference>
<evidence type="ECO:0000256" key="1">
    <source>
        <dbReference type="SAM" id="MobiDB-lite"/>
    </source>
</evidence>
<evidence type="ECO:0000313" key="3">
    <source>
        <dbReference type="Proteomes" id="UP000076738"/>
    </source>
</evidence>
<dbReference type="OrthoDB" id="10465830at2759"/>
<name>A0A167MBI8_CALVF</name>
<accession>A0A167MBI8</accession>
<feature type="region of interest" description="Disordered" evidence="1">
    <location>
        <begin position="45"/>
        <end position="81"/>
    </location>
</feature>
<dbReference type="AlphaFoldDB" id="A0A167MBI8"/>
<sequence length="203" mass="22478">MSALLRRIHRILAKEHVGKAIKAPDSSLPSVAEVTVIRTPFDLKPIDRAETSPSPRETGWKRRLSTRRSDASTARAARDKAAQGHYVLRRSTILFPDMPDEKWDAQLYAHQNRSLHSLSVATVQFSAQVVEIPAMPKQHVQVQEPVSNIPRRAHTMSIRPKRKPVPSLYALDPDAAPLLIPLPPSPVLSACLEADGEMAELAV</sequence>
<gene>
    <name evidence="2" type="ORF">CALVIDRAFT_536916</name>
</gene>
<dbReference type="Proteomes" id="UP000076738">
    <property type="component" value="Unassembled WGS sequence"/>
</dbReference>
<keyword evidence="3" id="KW-1185">Reference proteome</keyword>
<organism evidence="2 3">
    <name type="scientific">Calocera viscosa (strain TUFC12733)</name>
    <dbReference type="NCBI Taxonomy" id="1330018"/>
    <lineage>
        <taxon>Eukaryota</taxon>
        <taxon>Fungi</taxon>
        <taxon>Dikarya</taxon>
        <taxon>Basidiomycota</taxon>
        <taxon>Agaricomycotina</taxon>
        <taxon>Dacrymycetes</taxon>
        <taxon>Dacrymycetales</taxon>
        <taxon>Dacrymycetaceae</taxon>
        <taxon>Calocera</taxon>
    </lineage>
</organism>
<proteinExistence type="predicted"/>
<evidence type="ECO:0000313" key="2">
    <source>
        <dbReference type="EMBL" id="KZO96542.1"/>
    </source>
</evidence>
<reference evidence="2 3" key="1">
    <citation type="journal article" date="2016" name="Mol. Biol. Evol.">
        <title>Comparative Genomics of Early-Diverging Mushroom-Forming Fungi Provides Insights into the Origins of Lignocellulose Decay Capabilities.</title>
        <authorList>
            <person name="Nagy L.G."/>
            <person name="Riley R."/>
            <person name="Tritt A."/>
            <person name="Adam C."/>
            <person name="Daum C."/>
            <person name="Floudas D."/>
            <person name="Sun H."/>
            <person name="Yadav J.S."/>
            <person name="Pangilinan J."/>
            <person name="Larsson K.H."/>
            <person name="Matsuura K."/>
            <person name="Barry K."/>
            <person name="Labutti K."/>
            <person name="Kuo R."/>
            <person name="Ohm R.A."/>
            <person name="Bhattacharya S.S."/>
            <person name="Shirouzu T."/>
            <person name="Yoshinaga Y."/>
            <person name="Martin F.M."/>
            <person name="Grigoriev I.V."/>
            <person name="Hibbett D.S."/>
        </authorList>
    </citation>
    <scope>NUCLEOTIDE SEQUENCE [LARGE SCALE GENOMIC DNA]</scope>
    <source>
        <strain evidence="2 3">TUFC12733</strain>
    </source>
</reference>